<dbReference type="GeneID" id="98399274"/>
<protein>
    <submittedName>
        <fullName evidence="1">Uncharacterized protein</fullName>
    </submittedName>
</protein>
<organism evidence="1 2">
    <name type="scientific">Cupriavidus basilensis</name>
    <dbReference type="NCBI Taxonomy" id="68895"/>
    <lineage>
        <taxon>Bacteria</taxon>
        <taxon>Pseudomonadati</taxon>
        <taxon>Pseudomonadota</taxon>
        <taxon>Betaproteobacteria</taxon>
        <taxon>Burkholderiales</taxon>
        <taxon>Burkholderiaceae</taxon>
        <taxon>Cupriavidus</taxon>
    </lineage>
</organism>
<dbReference type="Proteomes" id="UP000397656">
    <property type="component" value="Chromosome 1"/>
</dbReference>
<gene>
    <name evidence="1" type="ORF">F7R26_000080</name>
</gene>
<evidence type="ECO:0000313" key="2">
    <source>
        <dbReference type="Proteomes" id="UP000397656"/>
    </source>
</evidence>
<name>A0A643FX79_9BURK</name>
<sequence>MLDPSDALRDEDDIAHPDPRNTFFGLVDSAGQVRPQELSDHLEAIQPYVLESTVPESVRLHFETAKNLYAYAWFVYRFHAVAEQQVLSSLEFALRSRLESKGDSPIARRSKKFAGLSDWLREAQRLGLITNSRLRIGDQLARERARTRCEFDQIQKMSKPGVTTITVDPATLQPTEEDLRYDWISAFIDGLPKIRNEYAHGSSMLHPAVLRTFDIVCDLINQLFSSSDAVCNARLGDPENQRGGV</sequence>
<reference evidence="1 2" key="1">
    <citation type="submission" date="2020-10" db="EMBL/GenBank/DDBJ databases">
        <title>Complete genome sequence of Cupriavidus basilensis CCUG 49340T.</title>
        <authorList>
            <person name="Salva-Serra F."/>
            <person name="Donoso R.A."/>
            <person name="Cho K.H."/>
            <person name="Yoo J.A."/>
            <person name="Lee K."/>
            <person name="Yoon S.-H."/>
            <person name="Perez-Pantoja D."/>
            <person name="Moore E.R.B."/>
        </authorList>
    </citation>
    <scope>NUCLEOTIDE SEQUENCE [LARGE SCALE GENOMIC DNA]</scope>
    <source>
        <strain evidence="2">CCUG 49340</strain>
    </source>
</reference>
<accession>A0A643FX79</accession>
<evidence type="ECO:0000313" key="1">
    <source>
        <dbReference type="EMBL" id="QOT76557.1"/>
    </source>
</evidence>
<proteinExistence type="predicted"/>
<dbReference type="AlphaFoldDB" id="A0A643FX79"/>
<dbReference type="EMBL" id="CP062803">
    <property type="protein sequence ID" value="QOT76557.1"/>
    <property type="molecule type" value="Genomic_DNA"/>
</dbReference>
<dbReference type="RefSeq" id="WP_150985344.1">
    <property type="nucleotide sequence ID" value="NZ_CP062803.1"/>
</dbReference>